<dbReference type="PANTHER" id="PTHR31509">
    <property type="entry name" value="BPS1-LIKE PROTEIN"/>
    <property type="match status" value="1"/>
</dbReference>
<organism evidence="6 7">
    <name type="scientific">Zingiber officinale</name>
    <name type="common">Ginger</name>
    <name type="synonym">Amomum zingiber</name>
    <dbReference type="NCBI Taxonomy" id="94328"/>
    <lineage>
        <taxon>Eukaryota</taxon>
        <taxon>Viridiplantae</taxon>
        <taxon>Streptophyta</taxon>
        <taxon>Embryophyta</taxon>
        <taxon>Tracheophyta</taxon>
        <taxon>Spermatophyta</taxon>
        <taxon>Magnoliopsida</taxon>
        <taxon>Liliopsida</taxon>
        <taxon>Zingiberales</taxon>
        <taxon>Zingiberaceae</taxon>
        <taxon>Zingiber</taxon>
    </lineage>
</organism>
<accession>A0A8J5EY99</accession>
<name>A0A8J5EY99_ZINOF</name>
<sequence length="393" mass="44157">MPAQDRRDFPCAASVRFPSLPNLRRDQVHAIDDHMDQHALLLRLHGCVAEYLRDLSVADADGFLSLSWVCKLLHGFLICHEEFRAVLLDRVPLVVRPPLDRFIADFSDRAVKALDICNAARDGIDHLRRCRAHVEIVVAALSPASSSRQRLGEGQVRRARKALGELEVMLDDKDCGHSYRNRSFGYSAGAGSFFSSSSNRRILQLRSISSSASRSWSASRQLQAMGSNVVAPRDHEIDSTAGLAVPIYTMSAVLLFAMRSLVAALRCQDRGALQAQIFIPRGFPWAAPIMSLHQRVAEESKKKEHRRNSTGLLKELRQIHSCTHNLISTIDNIQFPMSEEEEKELRQGALELSRVCEVLKQGLDTLERQIMEIFLRIGRSRTEALDLSSRSLR</sequence>
<dbReference type="OrthoDB" id="767374at2759"/>
<reference evidence="6 7" key="1">
    <citation type="submission" date="2020-08" db="EMBL/GenBank/DDBJ databases">
        <title>Plant Genome Project.</title>
        <authorList>
            <person name="Zhang R.-G."/>
        </authorList>
    </citation>
    <scope>NUCLEOTIDE SEQUENCE [LARGE SCALE GENOMIC DNA]</scope>
    <source>
        <tissue evidence="6">Rhizome</tissue>
    </source>
</reference>
<dbReference type="Pfam" id="PF05633">
    <property type="entry name" value="ROH1-like"/>
    <property type="match status" value="1"/>
</dbReference>
<comment type="similarity">
    <text evidence="5">Belongs to the ROH1 family.</text>
</comment>
<evidence type="ECO:0000256" key="2">
    <source>
        <dbReference type="ARBA" id="ARBA00022692"/>
    </source>
</evidence>
<dbReference type="AlphaFoldDB" id="A0A8J5EY99"/>
<dbReference type="InterPro" id="IPR008511">
    <property type="entry name" value="ROH1-like"/>
</dbReference>
<evidence type="ECO:0000313" key="6">
    <source>
        <dbReference type="EMBL" id="KAG6477161.1"/>
    </source>
</evidence>
<dbReference type="GO" id="GO:0016020">
    <property type="term" value="C:membrane"/>
    <property type="evidence" value="ECO:0007669"/>
    <property type="project" value="UniProtKB-SubCell"/>
</dbReference>
<keyword evidence="2" id="KW-0812">Transmembrane</keyword>
<keyword evidence="7" id="KW-1185">Reference proteome</keyword>
<proteinExistence type="inferred from homology"/>
<keyword evidence="4" id="KW-0472">Membrane</keyword>
<gene>
    <name evidence="6" type="ORF">ZIOFF_066413</name>
</gene>
<dbReference type="EMBL" id="JACMSC010000018">
    <property type="protein sequence ID" value="KAG6477161.1"/>
    <property type="molecule type" value="Genomic_DNA"/>
</dbReference>
<evidence type="ECO:0000256" key="5">
    <source>
        <dbReference type="ARBA" id="ARBA00035114"/>
    </source>
</evidence>
<evidence type="ECO:0000313" key="7">
    <source>
        <dbReference type="Proteomes" id="UP000734854"/>
    </source>
</evidence>
<dbReference type="Proteomes" id="UP000734854">
    <property type="component" value="Unassembled WGS sequence"/>
</dbReference>
<protein>
    <submittedName>
        <fullName evidence="6">Uncharacterized protein</fullName>
    </submittedName>
</protein>
<keyword evidence="3" id="KW-1133">Transmembrane helix</keyword>
<evidence type="ECO:0000256" key="4">
    <source>
        <dbReference type="ARBA" id="ARBA00023136"/>
    </source>
</evidence>
<evidence type="ECO:0000256" key="3">
    <source>
        <dbReference type="ARBA" id="ARBA00022989"/>
    </source>
</evidence>
<comment type="subcellular location">
    <subcellularLocation>
        <location evidence="1">Membrane</location>
        <topology evidence="1">Single-pass membrane protein</topology>
    </subcellularLocation>
</comment>
<comment type="caution">
    <text evidence="6">The sequence shown here is derived from an EMBL/GenBank/DDBJ whole genome shotgun (WGS) entry which is preliminary data.</text>
</comment>
<evidence type="ECO:0000256" key="1">
    <source>
        <dbReference type="ARBA" id="ARBA00004167"/>
    </source>
</evidence>